<name>A0ABP0CS46_9PEZI</name>
<reference evidence="4 5" key="1">
    <citation type="submission" date="2024-01" db="EMBL/GenBank/DDBJ databases">
        <authorList>
            <person name="Allen C."/>
            <person name="Tagirdzhanova G."/>
        </authorList>
    </citation>
    <scope>NUCLEOTIDE SEQUENCE [LARGE SCALE GENOMIC DNA]</scope>
</reference>
<keyword evidence="5" id="KW-1185">Reference proteome</keyword>
<evidence type="ECO:0000313" key="4">
    <source>
        <dbReference type="EMBL" id="CAK7234618.1"/>
    </source>
</evidence>
<dbReference type="InterPro" id="IPR002347">
    <property type="entry name" value="SDR_fam"/>
</dbReference>
<dbReference type="NCBIfam" id="NF005559">
    <property type="entry name" value="PRK07231.1"/>
    <property type="match status" value="1"/>
</dbReference>
<organism evidence="4 5">
    <name type="scientific">Sporothrix curviconia</name>
    <dbReference type="NCBI Taxonomy" id="1260050"/>
    <lineage>
        <taxon>Eukaryota</taxon>
        <taxon>Fungi</taxon>
        <taxon>Dikarya</taxon>
        <taxon>Ascomycota</taxon>
        <taxon>Pezizomycotina</taxon>
        <taxon>Sordariomycetes</taxon>
        <taxon>Sordariomycetidae</taxon>
        <taxon>Ophiostomatales</taxon>
        <taxon>Ophiostomataceae</taxon>
        <taxon>Sporothrix</taxon>
    </lineage>
</organism>
<proteinExistence type="inferred from homology"/>
<comment type="caution">
    <text evidence="4">The sequence shown here is derived from an EMBL/GenBank/DDBJ whole genome shotgun (WGS) entry which is preliminary data.</text>
</comment>
<accession>A0ABP0CS46</accession>
<dbReference type="InterPro" id="IPR036291">
    <property type="entry name" value="NAD(P)-bd_dom_sf"/>
</dbReference>
<gene>
    <name evidence="4" type="ORF">SCUCBS95973_008995</name>
</gene>
<evidence type="ECO:0000256" key="2">
    <source>
        <dbReference type="ARBA" id="ARBA00022857"/>
    </source>
</evidence>
<comment type="similarity">
    <text evidence="1">Belongs to the short-chain dehydrogenases/reductases (SDR) family.</text>
</comment>
<dbReference type="PANTHER" id="PTHR43639:SF1">
    <property type="entry name" value="SHORT-CHAIN DEHYDROGENASE_REDUCTASE FAMILY PROTEIN"/>
    <property type="match status" value="1"/>
</dbReference>
<evidence type="ECO:0000256" key="1">
    <source>
        <dbReference type="ARBA" id="ARBA00006484"/>
    </source>
</evidence>
<dbReference type="EMBL" id="CAWUHB010000087">
    <property type="protein sequence ID" value="CAK7234618.1"/>
    <property type="molecule type" value="Genomic_DNA"/>
</dbReference>
<keyword evidence="3" id="KW-0560">Oxidoreductase</keyword>
<dbReference type="Pfam" id="PF13561">
    <property type="entry name" value="adh_short_C2"/>
    <property type="match status" value="1"/>
</dbReference>
<evidence type="ECO:0000256" key="3">
    <source>
        <dbReference type="ARBA" id="ARBA00023002"/>
    </source>
</evidence>
<dbReference type="Proteomes" id="UP001642405">
    <property type="component" value="Unassembled WGS sequence"/>
</dbReference>
<dbReference type="SUPFAM" id="SSF51735">
    <property type="entry name" value="NAD(P)-binding Rossmann-fold domains"/>
    <property type="match status" value="1"/>
</dbReference>
<keyword evidence="2" id="KW-0521">NADP</keyword>
<dbReference type="Gene3D" id="3.40.50.720">
    <property type="entry name" value="NAD(P)-binding Rossmann-like Domain"/>
    <property type="match status" value="1"/>
</dbReference>
<evidence type="ECO:0000313" key="5">
    <source>
        <dbReference type="Proteomes" id="UP001642405"/>
    </source>
</evidence>
<protein>
    <recommendedName>
        <fullName evidence="6">Oxidoreductase, short-chain dehydrogenase/reductase family</fullName>
    </recommendedName>
</protein>
<dbReference type="PANTHER" id="PTHR43639">
    <property type="entry name" value="OXIDOREDUCTASE, SHORT-CHAIN DEHYDROGENASE/REDUCTASE FAMILY (AFU_ORTHOLOGUE AFUA_5G02870)"/>
    <property type="match status" value="1"/>
</dbReference>
<dbReference type="PRINTS" id="PR00080">
    <property type="entry name" value="SDRFAMILY"/>
</dbReference>
<evidence type="ECO:0008006" key="6">
    <source>
        <dbReference type="Google" id="ProtNLM"/>
    </source>
</evidence>
<dbReference type="PRINTS" id="PR00081">
    <property type="entry name" value="GDHRDH"/>
</dbReference>
<sequence>MPLLPHASTARVAIVTGGARGFGAAIVQRFAREGCKVIVLDLDAGDAAADANVHFQRANVAQRASWEEALAFAEKTYGRVDVVINNAGITYDSAPIHTKTMEEYEKTFDVNVRPIFLSAQVIAPFMLQQGHGVFINITSTGYTRPRAGFAIYNASKAAVAIATKSMAMDYAPTIRFNGIAPSVGNTGMLLASIGQAEDAQERLRKVTDLLPMRRLCEPVDIANATWFLASEESSFMTGTIMEVDGGRGV</sequence>